<evidence type="ECO:0000256" key="1">
    <source>
        <dbReference type="SAM" id="SignalP"/>
    </source>
</evidence>
<dbReference type="InterPro" id="IPR036909">
    <property type="entry name" value="Cyt_c-like_dom_sf"/>
</dbReference>
<sequence length="110" mass="12032">MVKKCLTHIGYPLVVAIGLVVPAQAAQQSPTPETLWQRYLKPQSQWPARARAATDDLAPLPDPKPLRGQLNRDRVALGKKLFHDTRLSATGEVSCASCHDAGRRPPRDGT</sequence>
<keyword evidence="1" id="KW-0732">Signal</keyword>
<evidence type="ECO:0000259" key="2">
    <source>
        <dbReference type="Pfam" id="PF03150"/>
    </source>
</evidence>
<dbReference type="Pfam" id="PF03150">
    <property type="entry name" value="CCP_MauG"/>
    <property type="match status" value="1"/>
</dbReference>
<feature type="chain" id="PRO_5046929044" description="Di-haem cytochrome c peroxidase domain-containing protein" evidence="1">
    <location>
        <begin position="26"/>
        <end position="110"/>
    </location>
</feature>
<evidence type="ECO:0000313" key="4">
    <source>
        <dbReference type="Proteomes" id="UP000016543"/>
    </source>
</evidence>
<gene>
    <name evidence="3" type="ORF">OS145_11531</name>
</gene>
<protein>
    <recommendedName>
        <fullName evidence="2">Di-haem cytochrome c peroxidase domain-containing protein</fullName>
    </recommendedName>
</protein>
<dbReference type="InterPro" id="IPR004852">
    <property type="entry name" value="Di-haem_cyt_c_peroxidsae"/>
</dbReference>
<dbReference type="RefSeq" id="WP_006954993.1">
    <property type="nucleotide sequence ID" value="NZ_CH672404.1"/>
</dbReference>
<accession>A0ABP2CQ62</accession>
<proteinExistence type="predicted"/>
<dbReference type="EMBL" id="AAMX01000010">
    <property type="protein sequence ID" value="EAQ31919.1"/>
    <property type="molecule type" value="Genomic_DNA"/>
</dbReference>
<dbReference type="Gene3D" id="1.10.760.10">
    <property type="entry name" value="Cytochrome c-like domain"/>
    <property type="match status" value="1"/>
</dbReference>
<dbReference type="Proteomes" id="UP000016543">
    <property type="component" value="Unassembled WGS sequence"/>
</dbReference>
<organism evidence="3 4">
    <name type="scientific">Idiomarina baltica OS145</name>
    <dbReference type="NCBI Taxonomy" id="314276"/>
    <lineage>
        <taxon>Bacteria</taxon>
        <taxon>Pseudomonadati</taxon>
        <taxon>Pseudomonadota</taxon>
        <taxon>Gammaproteobacteria</taxon>
        <taxon>Alteromonadales</taxon>
        <taxon>Idiomarinaceae</taxon>
        <taxon>Idiomarina</taxon>
    </lineage>
</organism>
<dbReference type="SUPFAM" id="SSF46626">
    <property type="entry name" value="Cytochrome c"/>
    <property type="match status" value="1"/>
</dbReference>
<evidence type="ECO:0000313" key="3">
    <source>
        <dbReference type="EMBL" id="EAQ31919.1"/>
    </source>
</evidence>
<reference evidence="3 4" key="1">
    <citation type="submission" date="2006-01" db="EMBL/GenBank/DDBJ databases">
        <authorList>
            <person name="Brettar I."/>
            <person name="Hofle M."/>
            <person name="Ferriera S."/>
            <person name="Johnson J."/>
            <person name="Kravitz S."/>
            <person name="Halpern A."/>
            <person name="Remington K."/>
            <person name="Beeson K."/>
            <person name="Tran B."/>
            <person name="Rogers Y.-H."/>
            <person name="Friedman R."/>
            <person name="Venter J.C."/>
        </authorList>
    </citation>
    <scope>NUCLEOTIDE SEQUENCE [LARGE SCALE GENOMIC DNA]</scope>
    <source>
        <strain evidence="3 4">OS145</strain>
    </source>
</reference>
<feature type="domain" description="Di-haem cytochrome c peroxidase" evidence="2">
    <location>
        <begin position="73"/>
        <end position="102"/>
    </location>
</feature>
<feature type="signal peptide" evidence="1">
    <location>
        <begin position="1"/>
        <end position="25"/>
    </location>
</feature>
<comment type="caution">
    <text evidence="3">The sequence shown here is derived from an EMBL/GenBank/DDBJ whole genome shotgun (WGS) entry which is preliminary data.</text>
</comment>
<keyword evidence="4" id="KW-1185">Reference proteome</keyword>
<name>A0ABP2CQ62_9GAMM</name>